<evidence type="ECO:0000313" key="1">
    <source>
        <dbReference type="EMBL" id="GGO70480.1"/>
    </source>
</evidence>
<gene>
    <name evidence="1" type="ORF">GCM10010982_24100</name>
</gene>
<organism evidence="1 2">
    <name type="scientific">Bowmanella pacifica</name>
    <dbReference type="NCBI Taxonomy" id="502051"/>
    <lineage>
        <taxon>Bacteria</taxon>
        <taxon>Pseudomonadati</taxon>
        <taxon>Pseudomonadota</taxon>
        <taxon>Gammaproteobacteria</taxon>
        <taxon>Alteromonadales</taxon>
        <taxon>Alteromonadaceae</taxon>
        <taxon>Bowmanella</taxon>
    </lineage>
</organism>
<dbReference type="EMBL" id="BMLS01000003">
    <property type="protein sequence ID" value="GGO70480.1"/>
    <property type="molecule type" value="Genomic_DNA"/>
</dbReference>
<comment type="caution">
    <text evidence="1">The sequence shown here is derived from an EMBL/GenBank/DDBJ whole genome shotgun (WGS) entry which is preliminary data.</text>
</comment>
<dbReference type="Pfam" id="PF16108">
    <property type="entry name" value="DUF4826"/>
    <property type="match status" value="1"/>
</dbReference>
<proteinExistence type="predicted"/>
<reference evidence="1" key="1">
    <citation type="journal article" date="2014" name="Int. J. Syst. Evol. Microbiol.">
        <title>Complete genome sequence of Corynebacterium casei LMG S-19264T (=DSM 44701T), isolated from a smear-ripened cheese.</title>
        <authorList>
            <consortium name="US DOE Joint Genome Institute (JGI-PGF)"/>
            <person name="Walter F."/>
            <person name="Albersmeier A."/>
            <person name="Kalinowski J."/>
            <person name="Ruckert C."/>
        </authorList>
    </citation>
    <scope>NUCLEOTIDE SEQUENCE</scope>
    <source>
        <strain evidence="1">CGMCC 1.7086</strain>
    </source>
</reference>
<name>A0A918DK74_9ALTE</name>
<keyword evidence="2" id="KW-1185">Reference proteome</keyword>
<dbReference type="InterPro" id="IPR032251">
    <property type="entry name" value="DUF4826"/>
</dbReference>
<sequence length="131" mass="14868">MTEQQSSTWVRDQYQKVAKFLAEKGVIIDSVMLEQSRVMEPVLTVWKVKAIDGKQYWAIGGDLPSDVAPASVADDARAVLKHFALHWQMKAENLLRADNPDQTQQDFANLLISRAEGLYDFSERAELWETA</sequence>
<evidence type="ECO:0000313" key="2">
    <source>
        <dbReference type="Proteomes" id="UP000606935"/>
    </source>
</evidence>
<dbReference type="Proteomes" id="UP000606935">
    <property type="component" value="Unassembled WGS sequence"/>
</dbReference>
<dbReference type="RefSeq" id="WP_188695236.1">
    <property type="nucleotide sequence ID" value="NZ_BMLS01000003.1"/>
</dbReference>
<protein>
    <submittedName>
        <fullName evidence="1">DUF4826 domain-containing protein</fullName>
    </submittedName>
</protein>
<dbReference type="AlphaFoldDB" id="A0A918DK74"/>
<reference evidence="1" key="2">
    <citation type="submission" date="2020-09" db="EMBL/GenBank/DDBJ databases">
        <authorList>
            <person name="Sun Q."/>
            <person name="Zhou Y."/>
        </authorList>
    </citation>
    <scope>NUCLEOTIDE SEQUENCE</scope>
    <source>
        <strain evidence="1">CGMCC 1.7086</strain>
    </source>
</reference>
<accession>A0A918DK74</accession>